<organism evidence="16 17">
    <name type="scientific">Candidatus Magasanikbacteria bacterium RIFOXYD2_FULL_41_14</name>
    <dbReference type="NCBI Taxonomy" id="1798709"/>
    <lineage>
        <taxon>Bacteria</taxon>
        <taxon>Candidatus Magasanikiibacteriota</taxon>
    </lineage>
</organism>
<feature type="zinc finger region" description="CHC2-type" evidence="12 14">
    <location>
        <begin position="34"/>
        <end position="58"/>
    </location>
</feature>
<dbReference type="InterPro" id="IPR036977">
    <property type="entry name" value="DNA_primase_Znf_CHC2"/>
</dbReference>
<evidence type="ECO:0000256" key="4">
    <source>
        <dbReference type="ARBA" id="ARBA00022695"/>
    </source>
</evidence>
<keyword evidence="4 12" id="KW-0548">Nucleotidyltransferase</keyword>
<dbReference type="GO" id="GO:0008270">
    <property type="term" value="F:zinc ion binding"/>
    <property type="evidence" value="ECO:0007669"/>
    <property type="project" value="UniProtKB-UniRule"/>
</dbReference>
<dbReference type="GO" id="GO:0003677">
    <property type="term" value="F:DNA binding"/>
    <property type="evidence" value="ECO:0007669"/>
    <property type="project" value="UniProtKB-KW"/>
</dbReference>
<proteinExistence type="inferred from homology"/>
<dbReference type="PROSITE" id="PS50880">
    <property type="entry name" value="TOPRIM"/>
    <property type="match status" value="1"/>
</dbReference>
<dbReference type="Gene3D" id="1.10.860.10">
    <property type="entry name" value="DNAb Helicase, Chain A"/>
    <property type="match status" value="1"/>
</dbReference>
<dbReference type="GO" id="GO:0005737">
    <property type="term" value="C:cytoplasm"/>
    <property type="evidence" value="ECO:0007669"/>
    <property type="project" value="TreeGrafter"/>
</dbReference>
<accession>A0A1F6PG85</accession>
<dbReference type="SUPFAM" id="SSF56731">
    <property type="entry name" value="DNA primase core"/>
    <property type="match status" value="1"/>
</dbReference>
<keyword evidence="10 12" id="KW-0238">DNA-binding</keyword>
<sequence length="600" mass="67420">MTDTQQIKDKLDIAQFIAEYVPLKKAGIYWKACCPFHKEKTPSFMVNTERQSWHCFGCGKGGDVFSFLQEMEGMDFPEALKLLAERAGVKLDNNFQSEVNKSQKNRLLEINAKAAYFFNHVLTEMSAAQMARDYLDKRGLKAPMIAEWQVGFVPEQWDLLTQYLIKKGIGIDDLVVAGLTIKKDPSSPSATPGKLISANISVRYYDRFRGRIMFPICNVHGDVVGFTGRILVEKENSGGKYVNTPETPVYHKSEVIYGLNKAKTEIKAKDLAVLVEGQMDVIACYGAGMKNVVAASGTALTAEQVRLIKRYTSNIAMAFDADQAGINAAKRGIDVAIKEGLSVRVIQIPDGAGKDADECLKKNPVVWFEAVKNAREIMDWLFDMAVANKNLTSPKDKQAIANELLPIIGLIPYAVERDHWLKQLSEKINADIAILKEDLTRLQKKVRVTPAETAVPLPPSAPLDAFAKRCERLLLVVLKFNNLFNKVESTILAEVFVSAESAELYEWLKKRYNNASTEPASNLAKPVSFDLDNWQMRSELELADYDEERAAVEVGFLVKEIQEEWLKRRRSNMQHKIAEAQKSGNIEEQKKLLNDFQNLK</sequence>
<evidence type="ECO:0000256" key="2">
    <source>
        <dbReference type="ARBA" id="ARBA00022515"/>
    </source>
</evidence>
<evidence type="ECO:0000256" key="13">
    <source>
        <dbReference type="PIRNR" id="PIRNR002811"/>
    </source>
</evidence>
<evidence type="ECO:0000313" key="16">
    <source>
        <dbReference type="EMBL" id="OGH95003.1"/>
    </source>
</evidence>
<dbReference type="Pfam" id="PF01807">
    <property type="entry name" value="Zn_ribbon_DnaG"/>
    <property type="match status" value="1"/>
</dbReference>
<dbReference type="InterPro" id="IPR013264">
    <property type="entry name" value="DNAG_N"/>
</dbReference>
<dbReference type="Pfam" id="PF10410">
    <property type="entry name" value="DnaB_bind"/>
    <property type="match status" value="1"/>
</dbReference>
<dbReference type="NCBIfam" id="TIGR01391">
    <property type="entry name" value="dnaG"/>
    <property type="match status" value="1"/>
</dbReference>
<evidence type="ECO:0000256" key="12">
    <source>
        <dbReference type="HAMAP-Rule" id="MF_00974"/>
    </source>
</evidence>
<comment type="cofactor">
    <cofactor evidence="12 13 14">
        <name>Zn(2+)</name>
        <dbReference type="ChEBI" id="CHEBI:29105"/>
    </cofactor>
    <text evidence="12 13 14">Binds 1 zinc ion per monomer.</text>
</comment>
<gene>
    <name evidence="12" type="primary">dnaG</name>
    <name evidence="16" type="ORF">A2538_04935</name>
</gene>
<dbReference type="GO" id="GO:0006269">
    <property type="term" value="P:DNA replication, synthesis of primer"/>
    <property type="evidence" value="ECO:0007669"/>
    <property type="project" value="UniProtKB-UniRule"/>
</dbReference>
<evidence type="ECO:0000256" key="9">
    <source>
        <dbReference type="ARBA" id="ARBA00022842"/>
    </source>
</evidence>
<dbReference type="InterPro" id="IPR050219">
    <property type="entry name" value="DnaG_primase"/>
</dbReference>
<evidence type="ECO:0000256" key="11">
    <source>
        <dbReference type="ARBA" id="ARBA00023163"/>
    </source>
</evidence>
<dbReference type="PANTHER" id="PTHR30313">
    <property type="entry name" value="DNA PRIMASE"/>
    <property type="match status" value="1"/>
</dbReference>
<dbReference type="Pfam" id="PF13155">
    <property type="entry name" value="Toprim_2"/>
    <property type="match status" value="1"/>
</dbReference>
<reference evidence="16 17" key="1">
    <citation type="journal article" date="2016" name="Nat. Commun.">
        <title>Thousands of microbial genomes shed light on interconnected biogeochemical processes in an aquifer system.</title>
        <authorList>
            <person name="Anantharaman K."/>
            <person name="Brown C.T."/>
            <person name="Hug L.A."/>
            <person name="Sharon I."/>
            <person name="Castelle C.J."/>
            <person name="Probst A.J."/>
            <person name="Thomas B.C."/>
            <person name="Singh A."/>
            <person name="Wilkins M.J."/>
            <person name="Karaoz U."/>
            <person name="Brodie E.L."/>
            <person name="Williams K.H."/>
            <person name="Hubbard S.S."/>
            <person name="Banfield J.F."/>
        </authorList>
    </citation>
    <scope>NUCLEOTIDE SEQUENCE [LARGE SCALE GENOMIC DNA]</scope>
</reference>
<keyword evidence="3 12" id="KW-0808">Transferase</keyword>
<dbReference type="GO" id="GO:1990077">
    <property type="term" value="C:primosome complex"/>
    <property type="evidence" value="ECO:0007669"/>
    <property type="project" value="UniProtKB-KW"/>
</dbReference>
<keyword evidence="9" id="KW-0460">Magnesium</keyword>
<keyword evidence="8 12" id="KW-0862">Zinc</keyword>
<dbReference type="FunFam" id="3.90.580.10:FF:000001">
    <property type="entry name" value="DNA primase"/>
    <property type="match status" value="1"/>
</dbReference>
<evidence type="ECO:0000313" key="17">
    <source>
        <dbReference type="Proteomes" id="UP000178254"/>
    </source>
</evidence>
<dbReference type="SMART" id="SM00493">
    <property type="entry name" value="TOPRIM"/>
    <property type="match status" value="1"/>
</dbReference>
<dbReference type="InterPro" id="IPR002694">
    <property type="entry name" value="Znf_CHC2"/>
</dbReference>
<dbReference type="STRING" id="1798709.A2538_04935"/>
<comment type="caution">
    <text evidence="16">The sequence shown here is derived from an EMBL/GenBank/DDBJ whole genome shotgun (WGS) entry which is preliminary data.</text>
</comment>
<dbReference type="AlphaFoldDB" id="A0A1F6PG85"/>
<evidence type="ECO:0000256" key="7">
    <source>
        <dbReference type="ARBA" id="ARBA00022771"/>
    </source>
</evidence>
<dbReference type="Proteomes" id="UP000178254">
    <property type="component" value="Unassembled WGS sequence"/>
</dbReference>
<evidence type="ECO:0000256" key="3">
    <source>
        <dbReference type="ARBA" id="ARBA00022679"/>
    </source>
</evidence>
<dbReference type="InterPro" id="IPR006295">
    <property type="entry name" value="DNA_primase_DnaG"/>
</dbReference>
<dbReference type="Pfam" id="PF08275">
    <property type="entry name" value="DNAG_N"/>
    <property type="match status" value="1"/>
</dbReference>
<dbReference type="GO" id="GO:0003899">
    <property type="term" value="F:DNA-directed RNA polymerase activity"/>
    <property type="evidence" value="ECO:0007669"/>
    <property type="project" value="UniProtKB-UniRule"/>
</dbReference>
<protein>
    <recommendedName>
        <fullName evidence="12 13">DNA primase</fullName>
        <ecNumber evidence="12">2.7.7.101</ecNumber>
    </recommendedName>
</protein>
<dbReference type="InterPro" id="IPR019475">
    <property type="entry name" value="DNA_primase_DnaB-bd"/>
</dbReference>
<comment type="catalytic activity">
    <reaction evidence="12">
        <text>ssDNA + n NTP = ssDNA/pppN(pN)n-1 hybrid + (n-1) diphosphate.</text>
        <dbReference type="EC" id="2.7.7.101"/>
    </reaction>
</comment>
<keyword evidence="5 12" id="KW-0235">DNA replication</keyword>
<comment type="function">
    <text evidence="12 13">RNA polymerase that catalyzes the synthesis of short RNA molecules used as primers for DNA polymerase during DNA replication.</text>
</comment>
<dbReference type="InterPro" id="IPR030846">
    <property type="entry name" value="DnaG_bac"/>
</dbReference>
<dbReference type="InterPro" id="IPR016136">
    <property type="entry name" value="DNA_helicase_N/primase_C"/>
</dbReference>
<keyword evidence="2 12" id="KW-0639">Primosome</keyword>
<dbReference type="EC" id="2.7.7.101" evidence="12"/>
<evidence type="ECO:0000256" key="14">
    <source>
        <dbReference type="PIRSR" id="PIRSR002811-1"/>
    </source>
</evidence>
<name>A0A1F6PG85_9BACT</name>
<evidence type="ECO:0000256" key="10">
    <source>
        <dbReference type="ARBA" id="ARBA00023125"/>
    </source>
</evidence>
<dbReference type="Gene3D" id="3.90.980.10">
    <property type="entry name" value="DNA primase, catalytic core, N-terminal domain"/>
    <property type="match status" value="1"/>
</dbReference>
<evidence type="ECO:0000256" key="1">
    <source>
        <dbReference type="ARBA" id="ARBA00022478"/>
    </source>
</evidence>
<dbReference type="SUPFAM" id="SSF57783">
    <property type="entry name" value="Zinc beta-ribbon"/>
    <property type="match status" value="1"/>
</dbReference>
<dbReference type="HAMAP" id="MF_00974">
    <property type="entry name" value="DNA_primase_DnaG"/>
    <property type="match status" value="1"/>
</dbReference>
<dbReference type="Gene3D" id="3.40.1360.10">
    <property type="match status" value="1"/>
</dbReference>
<keyword evidence="1 12" id="KW-0240">DNA-directed RNA polymerase</keyword>
<evidence type="ECO:0000256" key="5">
    <source>
        <dbReference type="ARBA" id="ARBA00022705"/>
    </source>
</evidence>
<dbReference type="SMART" id="SM00400">
    <property type="entry name" value="ZnF_CHCC"/>
    <property type="match status" value="1"/>
</dbReference>
<dbReference type="Gene3D" id="3.90.580.10">
    <property type="entry name" value="Zinc finger, CHC2-type domain"/>
    <property type="match status" value="1"/>
</dbReference>
<dbReference type="PANTHER" id="PTHR30313:SF2">
    <property type="entry name" value="DNA PRIMASE"/>
    <property type="match status" value="1"/>
</dbReference>
<dbReference type="GO" id="GO:0000428">
    <property type="term" value="C:DNA-directed RNA polymerase complex"/>
    <property type="evidence" value="ECO:0007669"/>
    <property type="project" value="UniProtKB-KW"/>
</dbReference>
<keyword evidence="6 12" id="KW-0479">Metal-binding</keyword>
<evidence type="ECO:0000259" key="15">
    <source>
        <dbReference type="PROSITE" id="PS50880"/>
    </source>
</evidence>
<comment type="similarity">
    <text evidence="12 13">Belongs to the DnaG primase family.</text>
</comment>
<evidence type="ECO:0000256" key="8">
    <source>
        <dbReference type="ARBA" id="ARBA00022833"/>
    </source>
</evidence>
<dbReference type="InterPro" id="IPR006171">
    <property type="entry name" value="TOPRIM_dom"/>
</dbReference>
<comment type="subunit">
    <text evidence="12">Monomer. Interacts with DnaB.</text>
</comment>
<keyword evidence="11 12" id="KW-0804">Transcription</keyword>
<dbReference type="InterPro" id="IPR037068">
    <property type="entry name" value="DNA_primase_core_N_sf"/>
</dbReference>
<comment type="domain">
    <text evidence="12">Contains an N-terminal zinc-binding domain, a central core domain that contains the primase activity, and a C-terminal DnaB-binding domain.</text>
</comment>
<evidence type="ECO:0000256" key="6">
    <source>
        <dbReference type="ARBA" id="ARBA00022723"/>
    </source>
</evidence>
<keyword evidence="7 12" id="KW-0863">Zinc-finger</keyword>
<dbReference type="PIRSF" id="PIRSF002811">
    <property type="entry name" value="DnaG"/>
    <property type="match status" value="1"/>
</dbReference>
<dbReference type="CDD" id="cd03364">
    <property type="entry name" value="TOPRIM_DnaG_primases"/>
    <property type="match status" value="1"/>
</dbReference>
<feature type="domain" description="Toprim" evidence="15">
    <location>
        <begin position="270"/>
        <end position="351"/>
    </location>
</feature>
<dbReference type="InterPro" id="IPR034151">
    <property type="entry name" value="TOPRIM_DnaG_bac"/>
</dbReference>
<dbReference type="EMBL" id="MFRE01000005">
    <property type="protein sequence ID" value="OGH95003.1"/>
    <property type="molecule type" value="Genomic_DNA"/>
</dbReference>